<dbReference type="RefSeq" id="WP_099515755.1">
    <property type="nucleotide sequence ID" value="NZ_CP016620.1"/>
</dbReference>
<dbReference type="AlphaFoldDB" id="A0A1B2EY97"/>
<dbReference type="InterPro" id="IPR000119">
    <property type="entry name" value="Hist_DNA-bd"/>
</dbReference>
<evidence type="ECO:0000256" key="3">
    <source>
        <dbReference type="RuleBase" id="RU003939"/>
    </source>
</evidence>
<gene>
    <name evidence="4" type="ORF">BB934_42565</name>
</gene>
<sequence>MIKSELVQKLAEQNPHFYQRDIEKVVNAILDTIGDALAQGGRVELRGFGTFAVKKRGAHTGRNPVLSRNFDSGQKEGYSTRKALRSQDVELLGQ</sequence>
<dbReference type="GO" id="GO:0030527">
    <property type="term" value="F:structural constituent of chromatin"/>
    <property type="evidence" value="ECO:0007669"/>
    <property type="project" value="InterPro"/>
</dbReference>
<dbReference type="Gene3D" id="4.10.520.10">
    <property type="entry name" value="IHF-like DNA-binding proteins"/>
    <property type="match status" value="1"/>
</dbReference>
<keyword evidence="2" id="KW-0238">DNA-binding</keyword>
<comment type="similarity">
    <text evidence="1 3">Belongs to the bacterial histone-like protein family.</text>
</comment>
<proteinExistence type="inferred from homology"/>
<dbReference type="KEGG" id="moc:BB934_42565"/>
<dbReference type="Pfam" id="PF00216">
    <property type="entry name" value="Bac_DNA_binding"/>
    <property type="match status" value="1"/>
</dbReference>
<protein>
    <submittedName>
        <fullName evidence="4">Integration host factor subunit beta</fullName>
    </submittedName>
</protein>
<dbReference type="OrthoDB" id="9804203at2"/>
<dbReference type="PANTHER" id="PTHR33175">
    <property type="entry name" value="DNA-BINDING PROTEIN HU"/>
    <property type="match status" value="1"/>
</dbReference>
<dbReference type="GO" id="GO:0003677">
    <property type="term" value="F:DNA binding"/>
    <property type="evidence" value="ECO:0007669"/>
    <property type="project" value="UniProtKB-KW"/>
</dbReference>
<dbReference type="SMART" id="SM00411">
    <property type="entry name" value="BHL"/>
    <property type="match status" value="1"/>
</dbReference>
<dbReference type="CDD" id="cd13836">
    <property type="entry name" value="IHF_B"/>
    <property type="match status" value="1"/>
</dbReference>
<evidence type="ECO:0000313" key="4">
    <source>
        <dbReference type="EMBL" id="ANY84918.1"/>
    </source>
</evidence>
<evidence type="ECO:0000256" key="2">
    <source>
        <dbReference type="ARBA" id="ARBA00023125"/>
    </source>
</evidence>
<dbReference type="SUPFAM" id="SSF47729">
    <property type="entry name" value="IHF-like DNA-binding proteins"/>
    <property type="match status" value="1"/>
</dbReference>
<evidence type="ECO:0000256" key="1">
    <source>
        <dbReference type="ARBA" id="ARBA00010529"/>
    </source>
</evidence>
<organism evidence="4">
    <name type="scientific">Microvirga ossetica</name>
    <dbReference type="NCBI Taxonomy" id="1882682"/>
    <lineage>
        <taxon>Bacteria</taxon>
        <taxon>Pseudomonadati</taxon>
        <taxon>Pseudomonadota</taxon>
        <taxon>Alphaproteobacteria</taxon>
        <taxon>Hyphomicrobiales</taxon>
        <taxon>Methylobacteriaceae</taxon>
        <taxon>Microvirga</taxon>
    </lineage>
</organism>
<dbReference type="EMBL" id="CP016620">
    <property type="protein sequence ID" value="ANY84918.1"/>
    <property type="molecule type" value="Genomic_DNA"/>
</dbReference>
<dbReference type="PANTHER" id="PTHR33175:SF5">
    <property type="entry name" value="INTEGRATION HOST FACTOR SUBUNIT BETA"/>
    <property type="match status" value="1"/>
</dbReference>
<geneLocation type="plasmid" evidence="4">
    <name>unnamed4</name>
</geneLocation>
<name>A0A1B2EY97_9HYPH</name>
<reference evidence="4" key="1">
    <citation type="submission" date="2016-07" db="EMBL/GenBank/DDBJ databases">
        <title>Microvirga ossetica sp. nov. a new species of rhizobia isolated from root nodules of the legume species Vicia alpestris Steven originated from North Ossetia region in the Caucasus.</title>
        <authorList>
            <person name="Safronova V.I."/>
            <person name="Kuznetsova I.G."/>
            <person name="Sazanova A.L."/>
            <person name="Belimov A."/>
            <person name="Andronov E."/>
            <person name="Osledkin Y.S."/>
            <person name="Onishchuk O.P."/>
            <person name="Kurchak O.N."/>
            <person name="Shaposhnikov A.I."/>
            <person name="Willems A."/>
            <person name="Tikhonovich I.A."/>
        </authorList>
    </citation>
    <scope>NUCLEOTIDE SEQUENCE [LARGE SCALE GENOMIC DNA]</scope>
    <source>
        <strain evidence="4">V5/3M</strain>
        <plasmid evidence="4">unnamed4</plasmid>
    </source>
</reference>
<keyword evidence="4" id="KW-0614">Plasmid</keyword>
<accession>A0A1B2EY97</accession>
<dbReference type="InterPro" id="IPR010992">
    <property type="entry name" value="IHF-like_DNA-bd_dom_sf"/>
</dbReference>
<dbReference type="GO" id="GO:0005829">
    <property type="term" value="C:cytosol"/>
    <property type="evidence" value="ECO:0007669"/>
    <property type="project" value="TreeGrafter"/>
</dbReference>